<keyword evidence="1" id="KW-0472">Membrane</keyword>
<feature type="transmembrane region" description="Helical" evidence="1">
    <location>
        <begin position="61"/>
        <end position="79"/>
    </location>
</feature>
<keyword evidence="1" id="KW-0812">Transmembrane</keyword>
<evidence type="ECO:0000313" key="2">
    <source>
        <dbReference type="EMBL" id="KHS58811.1"/>
    </source>
</evidence>
<evidence type="ECO:0000256" key="1">
    <source>
        <dbReference type="SAM" id="Phobius"/>
    </source>
</evidence>
<dbReference type="Proteomes" id="UP000031189">
    <property type="component" value="Unassembled WGS sequence"/>
</dbReference>
<sequence length="152" mass="18075">MLKFFTRKIKFQGRLRMKEKLMKFMYGRYGNDELNQFLFKLVFVSLVISLLSGRASFLGDMFYFLALIMVVFIYFRMFSKNLNKRYSERSAYLNFSNKVKLSLDKQNKMRAQKKSYAFFKCPSCKQKVRVPKGKGKISIHCPKCNVDFIKKS</sequence>
<comment type="caution">
    <text evidence="2">The sequence shown here is derived from an EMBL/GenBank/DDBJ whole genome shotgun (WGS) entry which is preliminary data.</text>
</comment>
<proteinExistence type="predicted"/>
<dbReference type="STRING" id="1577792.QX51_00520"/>
<accession>A0A0B3VPU8</accession>
<protein>
    <submittedName>
        <fullName evidence="2">Zn-finger containing protein</fullName>
    </submittedName>
</protein>
<gene>
    <name evidence="2" type="ORF">QX51_00520</name>
</gene>
<dbReference type="EMBL" id="JWHR01000005">
    <property type="protein sequence ID" value="KHS58811.1"/>
    <property type="molecule type" value="Genomic_DNA"/>
</dbReference>
<keyword evidence="3" id="KW-1185">Reference proteome</keyword>
<reference evidence="2 3" key="1">
    <citation type="submission" date="2014-12" db="EMBL/GenBank/DDBJ databases">
        <title>Draft genome sequence of Terrisporobacter sp. 08-306576, isolated from the blood culture of a bacteremia patient.</title>
        <authorList>
            <person name="Lund L.C."/>
            <person name="Sydenham T.V."/>
            <person name="Hogh S.V."/>
            <person name="Skov M.N."/>
            <person name="Kemp M."/>
            <person name="Justesen U.S."/>
        </authorList>
    </citation>
    <scope>NUCLEOTIDE SEQUENCE [LARGE SCALE GENOMIC DNA]</scope>
    <source>
        <strain evidence="2 3">08-306576</strain>
    </source>
</reference>
<name>A0A0B3VPU8_9FIRM</name>
<feature type="transmembrane region" description="Helical" evidence="1">
    <location>
        <begin position="37"/>
        <end position="55"/>
    </location>
</feature>
<dbReference type="AlphaFoldDB" id="A0A0B3VPU8"/>
<keyword evidence="1" id="KW-1133">Transmembrane helix</keyword>
<organism evidence="2 3">
    <name type="scientific">Terrisporobacter othiniensis</name>
    <dbReference type="NCBI Taxonomy" id="1577792"/>
    <lineage>
        <taxon>Bacteria</taxon>
        <taxon>Bacillati</taxon>
        <taxon>Bacillota</taxon>
        <taxon>Clostridia</taxon>
        <taxon>Peptostreptococcales</taxon>
        <taxon>Peptostreptococcaceae</taxon>
        <taxon>Terrisporobacter</taxon>
    </lineage>
</organism>
<evidence type="ECO:0000313" key="3">
    <source>
        <dbReference type="Proteomes" id="UP000031189"/>
    </source>
</evidence>